<evidence type="ECO:0000313" key="27">
    <source>
        <dbReference type="Proteomes" id="UP001557470"/>
    </source>
</evidence>
<feature type="compositionally biased region" description="Basic and acidic residues" evidence="21">
    <location>
        <begin position="1578"/>
        <end position="1592"/>
    </location>
</feature>
<evidence type="ECO:0000256" key="21">
    <source>
        <dbReference type="SAM" id="MobiDB-lite"/>
    </source>
</evidence>
<feature type="signal peptide" evidence="23">
    <location>
        <begin position="1"/>
        <end position="22"/>
    </location>
</feature>
<evidence type="ECO:0000256" key="2">
    <source>
        <dbReference type="ARBA" id="ARBA00022475"/>
    </source>
</evidence>
<dbReference type="EMBL" id="JAGEUA010000004">
    <property type="protein sequence ID" value="KAL0985161.1"/>
    <property type="molecule type" value="Genomic_DNA"/>
</dbReference>
<feature type="domain" description="Ionotropic glutamate receptor C-terminal" evidence="24">
    <location>
        <begin position="458"/>
        <end position="795"/>
    </location>
</feature>
<evidence type="ECO:0000256" key="19">
    <source>
        <dbReference type="ARBA" id="ARBA00036239"/>
    </source>
</evidence>
<evidence type="ECO:0000256" key="20">
    <source>
        <dbReference type="ARBA" id="ARBA00036634"/>
    </source>
</evidence>
<evidence type="ECO:0000259" key="24">
    <source>
        <dbReference type="SMART" id="SM00079"/>
    </source>
</evidence>
<feature type="compositionally biased region" description="Basic and acidic residues" evidence="21">
    <location>
        <begin position="1394"/>
        <end position="1410"/>
    </location>
</feature>
<dbReference type="InterPro" id="IPR001320">
    <property type="entry name" value="Iontro_rcpt_C"/>
</dbReference>
<evidence type="ECO:0000256" key="9">
    <source>
        <dbReference type="ARBA" id="ARBA00023065"/>
    </source>
</evidence>
<dbReference type="Gene3D" id="3.40.190.10">
    <property type="entry name" value="Periplasmic binding protein-like II"/>
    <property type="match status" value="2"/>
</dbReference>
<keyword evidence="11" id="KW-1015">Disulfide bond</keyword>
<feature type="transmembrane region" description="Helical" evidence="22">
    <location>
        <begin position="553"/>
        <end position="576"/>
    </location>
</feature>
<dbReference type="SMART" id="SM00079">
    <property type="entry name" value="PBPe"/>
    <property type="match status" value="1"/>
</dbReference>
<keyword evidence="3 22" id="KW-0812">Transmembrane</keyword>
<evidence type="ECO:0000256" key="18">
    <source>
        <dbReference type="ARBA" id="ARBA00034430"/>
    </source>
</evidence>
<evidence type="ECO:0000259" key="25">
    <source>
        <dbReference type="SMART" id="SM00918"/>
    </source>
</evidence>
<comment type="catalytic activity">
    <reaction evidence="20">
        <text>Ca(2+)(in) = Ca(2+)(out)</text>
        <dbReference type="Rhea" id="RHEA:29671"/>
        <dbReference type="ChEBI" id="CHEBI:29108"/>
    </reaction>
</comment>
<keyword evidence="16" id="KW-0407">Ion channel</keyword>
<dbReference type="InterPro" id="IPR019594">
    <property type="entry name" value="Glu/Gly-bd"/>
</dbReference>
<reference evidence="26 27" key="1">
    <citation type="submission" date="2024-06" db="EMBL/GenBank/DDBJ databases">
        <authorList>
            <person name="Pan Q."/>
            <person name="Wen M."/>
            <person name="Jouanno E."/>
            <person name="Zahm M."/>
            <person name="Klopp C."/>
            <person name="Cabau C."/>
            <person name="Louis A."/>
            <person name="Berthelot C."/>
            <person name="Parey E."/>
            <person name="Roest Crollius H."/>
            <person name="Montfort J."/>
            <person name="Robinson-Rechavi M."/>
            <person name="Bouchez O."/>
            <person name="Lampietro C."/>
            <person name="Lopez Roques C."/>
            <person name="Donnadieu C."/>
            <person name="Postlethwait J."/>
            <person name="Bobe J."/>
            <person name="Verreycken H."/>
            <person name="Guiguen Y."/>
        </authorList>
    </citation>
    <scope>NUCLEOTIDE SEQUENCE [LARGE SCALE GENOMIC DNA]</scope>
    <source>
        <strain evidence="26">Up_M1</strain>
        <tissue evidence="26">Testis</tissue>
    </source>
</reference>
<dbReference type="Pfam" id="PF01094">
    <property type="entry name" value="ANF_receptor"/>
    <property type="match status" value="1"/>
</dbReference>
<keyword evidence="1" id="KW-0813">Transport</keyword>
<gene>
    <name evidence="26" type="ORF">UPYG_G00153600</name>
</gene>
<comment type="catalytic activity">
    <reaction evidence="18">
        <text>K(+)(in) = K(+)(out)</text>
        <dbReference type="Rhea" id="RHEA:29463"/>
        <dbReference type="ChEBI" id="CHEBI:29103"/>
    </reaction>
</comment>
<feature type="compositionally biased region" description="Acidic residues" evidence="21">
    <location>
        <begin position="1565"/>
        <end position="1577"/>
    </location>
</feature>
<sequence length="1625" mass="178169">MVAIPTLSLLLALAEWAGPVTPSPHLLLRPRERERDPGTMMNFNIAVIHAGASVQVEAAAGPGGRVLYPGFGRAHSSLGESVVTQWGSANVIWLQVNDSSPKTLLSQLCDLLAARPLQGLVYEEERPPPTAWGPLAPMLEFVSAQTGLPIVAVGGGAGLGRMQQESGSIFLQFSSSTALQLEVIFKILEEYDWTTFSVVATRHHGYQDFLSVVDGLTDGSFIGWEKKSVVMLNVTDDPGGARTRRLLKENEAQVRLLYCSQEEAELVFKAAWAAGQAGPSHMWFAVGPALSGLDMEGLPRALFAVRPQGWKDRPRMRIARGVSILTHGAVALRRDYGASGGPNFVTNCMTEANQTHRVRGRMRYFSNITLGGRDYSFDGDGYLANPVLDVISFTPGKGWEDVGFWENGKLMLVYPAWSRYGPFLQPPDGAQHLHVVTLEERPFVIVELADPTSNTCIRDSVPCRRPPNASLPATEGLPPKKQCCKGFCIDILKRLAKIVGFTYDLYLVTNGKHGKKIDGVWNGMIGEESRNHSFSSLAEPVSPSAFLEPYSPAVWVMMFVMCLTVVAVTVFIFEFFSPVGYNRSLSSGKKAGGSTFTIGKSVWLLWAIVFNNSVPVENPRGTTSKIMVLIWAFFAVIFLASYTANLAAFMIQEEYIDTVSGLSDKKFQHPTEQYPPLKFGTVPNGSTEKNIRSNYLDMHKYMIKYNQKGVEDAINNLKTGKLDAFIYDAAVLNYMARKDEGCKVMTIGSGKVFATTGYGIALHKNSRWKRPLDLALLQLVGDDEIEMLERLWLSGICHNDKIEVMSSKLDIDNMAGVFYMLLVAMGLSLLVFAWEHLVYWRIRHCMATSSGKLDFLLAISRGMYSCCSFEDETTPGGAKSSMAMPPHHHSAMVTVPPPPHMVSAAVTNPSMTMSQQPQSIYKTPLPGSPPSLVHSGTALGPSNTPMLGAPLPCSTFLPRPDRRLAVVDRWRLPKAGSATNPMAVRGVTDIGPFPQKVASTWGTPAGGLGVGGGGLDGYKRYYGPIDPEGLGPCMDQQAGSQTPKTAPRGHPQPPPATVAFYSEKGPDHGVGKRGVGGAGAGAQGKGGVKPLGTPRLPPKSQAGGVAPVPLPPNPPLPHPSPPLPSSFWRKRRPKKPKEPGGPLYENILPLRRRGGGRDGAREGGGRRGRPLSPPLSLPVPVDVSPTYTPPSASASLPYTTSTSSSSSNTSSTSSYTSSSRSSSRSSSTSGTSRSTREGLDGDEDDDDEELTEESSLLLGRGRDRERSIISSRSLSHGRQPPPIPPRKPRPSRGERDRERERGGSQLAQLQEWWAGWGEREKDRGGRGGGGEDDERKREKKRRKDKEKKKKKKNKKRKKREEREREREKERKRRKVKKKRKKKALKTKKRQKSTGRSEPEEGDVEADRDGEGEGEGGMPDYSSFPTQYRSTFGEKGRDSAWEGERDRGRREGREEDDRGQDSSRSRERRPKSSHSRHQAPSKRYPNLHKLPASVKFWVSGGNEAGGNPNSGMPPSSFHPLLPSSKRRRSGGAEVADGDKGGERRHCRCGTTGVRPTPPGPSWANGDSEDEEDEDGDEDERQRDRARERVEERMRRGRGRAQSSQRDRPGSRQRPEQRSPGGKARPV</sequence>
<evidence type="ECO:0000256" key="14">
    <source>
        <dbReference type="ARBA" id="ARBA00023257"/>
    </source>
</evidence>
<dbReference type="FunFam" id="3.40.190.10:FF:000007">
    <property type="entry name" value="Putative glutamate receptor ionotropic NMDA 2B"/>
    <property type="match status" value="1"/>
</dbReference>
<dbReference type="SUPFAM" id="SSF53850">
    <property type="entry name" value="Periplasmic binding protein-like II"/>
    <property type="match status" value="1"/>
</dbReference>
<comment type="caution">
    <text evidence="26">The sequence shown here is derived from an EMBL/GenBank/DDBJ whole genome shotgun (WGS) entry which is preliminary data.</text>
</comment>
<evidence type="ECO:0000256" key="23">
    <source>
        <dbReference type="SAM" id="SignalP"/>
    </source>
</evidence>
<keyword evidence="10 22" id="KW-0472">Membrane</keyword>
<feature type="compositionally biased region" description="Gly residues" evidence="21">
    <location>
        <begin position="1072"/>
        <end position="1089"/>
    </location>
</feature>
<feature type="compositionally biased region" description="Low complexity" evidence="21">
    <location>
        <begin position="1184"/>
        <end position="1233"/>
    </location>
</feature>
<keyword evidence="13" id="KW-0325">Glycoprotein</keyword>
<dbReference type="SUPFAM" id="SSF53822">
    <property type="entry name" value="Periplasmic binding protein-like I"/>
    <property type="match status" value="1"/>
</dbReference>
<feature type="transmembrane region" description="Helical" evidence="22">
    <location>
        <begin position="626"/>
        <end position="651"/>
    </location>
</feature>
<evidence type="ECO:0000256" key="5">
    <source>
        <dbReference type="ARBA" id="ARBA00022837"/>
    </source>
</evidence>
<dbReference type="Pfam" id="PF00060">
    <property type="entry name" value="Lig_chan"/>
    <property type="match status" value="1"/>
</dbReference>
<dbReference type="FunFam" id="3.40.50.2300:FF:000020">
    <property type="entry name" value="Glutamate receptor ionotropic, NMDA 2B, putative"/>
    <property type="match status" value="1"/>
</dbReference>
<evidence type="ECO:0000256" key="6">
    <source>
        <dbReference type="ARBA" id="ARBA00022842"/>
    </source>
</evidence>
<feature type="compositionally biased region" description="Low complexity" evidence="21">
    <location>
        <begin position="1512"/>
        <end position="1522"/>
    </location>
</feature>
<dbReference type="Gene3D" id="3.40.50.2300">
    <property type="match status" value="2"/>
</dbReference>
<comment type="subcellular location">
    <subcellularLocation>
        <location evidence="17">Postsynaptic cell membrane</location>
        <topology evidence="17">Multi-pass membrane protein</topology>
    </subcellularLocation>
</comment>
<comment type="catalytic activity">
    <reaction evidence="19">
        <text>Na(+)(in) = Na(+)(out)</text>
        <dbReference type="Rhea" id="RHEA:34963"/>
        <dbReference type="ChEBI" id="CHEBI:29101"/>
    </reaction>
</comment>
<keyword evidence="4 23" id="KW-0732">Signal</keyword>
<evidence type="ECO:0000256" key="11">
    <source>
        <dbReference type="ARBA" id="ARBA00023157"/>
    </source>
</evidence>
<dbReference type="Pfam" id="PF10613">
    <property type="entry name" value="Lig_chan-Glu_bd"/>
    <property type="match status" value="1"/>
</dbReference>
<evidence type="ECO:0000256" key="1">
    <source>
        <dbReference type="ARBA" id="ARBA00022448"/>
    </source>
</evidence>
<dbReference type="Proteomes" id="UP001557470">
    <property type="component" value="Unassembled WGS sequence"/>
</dbReference>
<evidence type="ECO:0000256" key="10">
    <source>
        <dbReference type="ARBA" id="ARBA00023136"/>
    </source>
</evidence>
<keyword evidence="5" id="KW-0106">Calcium</keyword>
<dbReference type="GO" id="GO:0004972">
    <property type="term" value="F:NMDA glutamate receptor activity"/>
    <property type="evidence" value="ECO:0007669"/>
    <property type="project" value="UniProtKB-ARBA"/>
</dbReference>
<dbReference type="SMART" id="SM00918">
    <property type="entry name" value="Lig_chan-Glu_bd"/>
    <property type="match status" value="1"/>
</dbReference>
<feature type="compositionally biased region" description="Basic residues" evidence="21">
    <location>
        <begin position="1465"/>
        <end position="1479"/>
    </location>
</feature>
<evidence type="ECO:0000313" key="26">
    <source>
        <dbReference type="EMBL" id="KAL0985161.1"/>
    </source>
</evidence>
<keyword evidence="8" id="KW-0770">Synapse</keyword>
<feature type="compositionally biased region" description="Basic and acidic residues" evidence="21">
    <location>
        <begin position="1431"/>
        <end position="1464"/>
    </location>
</feature>
<feature type="compositionally biased region" description="Acidic residues" evidence="21">
    <location>
        <begin position="1240"/>
        <end position="1252"/>
    </location>
</feature>
<feature type="compositionally biased region" description="Basic and acidic residues" evidence="21">
    <location>
        <begin position="1155"/>
        <end position="1165"/>
    </location>
</feature>
<evidence type="ECO:0000256" key="17">
    <source>
        <dbReference type="ARBA" id="ARBA00034104"/>
    </source>
</evidence>
<keyword evidence="27" id="KW-1185">Reference proteome</keyword>
<keyword evidence="14" id="KW-0628">Postsynaptic cell membrane</keyword>
<dbReference type="InterPro" id="IPR028082">
    <property type="entry name" value="Peripla_BP_I"/>
</dbReference>
<evidence type="ECO:0000256" key="4">
    <source>
        <dbReference type="ARBA" id="ARBA00022729"/>
    </source>
</evidence>
<feature type="compositionally biased region" description="Basic and acidic residues" evidence="21">
    <location>
        <begin position="1291"/>
        <end position="1302"/>
    </location>
</feature>
<protein>
    <recommendedName>
        <fullName evidence="28">Glutamate receptor</fullName>
    </recommendedName>
</protein>
<evidence type="ECO:0000256" key="8">
    <source>
        <dbReference type="ARBA" id="ARBA00023018"/>
    </source>
</evidence>
<evidence type="ECO:0000256" key="3">
    <source>
        <dbReference type="ARBA" id="ARBA00022692"/>
    </source>
</evidence>
<feature type="transmembrane region" description="Helical" evidence="22">
    <location>
        <begin position="597"/>
        <end position="614"/>
    </location>
</feature>
<keyword evidence="12" id="KW-0675">Receptor</keyword>
<dbReference type="PANTHER" id="PTHR18966">
    <property type="entry name" value="IONOTROPIC GLUTAMATE RECEPTOR"/>
    <property type="match status" value="1"/>
</dbReference>
<keyword evidence="9" id="KW-0406">Ion transport</keyword>
<name>A0ABD0X1T4_UMBPY</name>
<proteinExistence type="predicted"/>
<evidence type="ECO:0000256" key="16">
    <source>
        <dbReference type="ARBA" id="ARBA00023303"/>
    </source>
</evidence>
<feature type="compositionally biased region" description="Basic residues" evidence="21">
    <location>
        <begin position="1337"/>
        <end position="1359"/>
    </location>
</feature>
<feature type="compositionally biased region" description="Low complexity" evidence="21">
    <location>
        <begin position="1268"/>
        <end position="1278"/>
    </location>
</feature>
<feature type="region of interest" description="Disordered" evidence="21">
    <location>
        <begin position="1029"/>
        <end position="1625"/>
    </location>
</feature>
<evidence type="ECO:0000256" key="7">
    <source>
        <dbReference type="ARBA" id="ARBA00022989"/>
    </source>
</evidence>
<evidence type="ECO:0000256" key="12">
    <source>
        <dbReference type="ARBA" id="ARBA00023170"/>
    </source>
</evidence>
<feature type="chain" id="PRO_5044878367" description="Glutamate receptor" evidence="23">
    <location>
        <begin position="23"/>
        <end position="1625"/>
    </location>
</feature>
<evidence type="ECO:0000256" key="13">
    <source>
        <dbReference type="ARBA" id="ARBA00023180"/>
    </source>
</evidence>
<organism evidence="26 27">
    <name type="scientific">Umbra pygmaea</name>
    <name type="common">Eastern mudminnow</name>
    <dbReference type="NCBI Taxonomy" id="75934"/>
    <lineage>
        <taxon>Eukaryota</taxon>
        <taxon>Metazoa</taxon>
        <taxon>Chordata</taxon>
        <taxon>Craniata</taxon>
        <taxon>Vertebrata</taxon>
        <taxon>Euteleostomi</taxon>
        <taxon>Actinopterygii</taxon>
        <taxon>Neopterygii</taxon>
        <taxon>Teleostei</taxon>
        <taxon>Protacanthopterygii</taxon>
        <taxon>Esociformes</taxon>
        <taxon>Umbridae</taxon>
        <taxon>Umbra</taxon>
    </lineage>
</organism>
<dbReference type="InterPro" id="IPR001828">
    <property type="entry name" value="ANF_lig-bd_rcpt"/>
</dbReference>
<keyword evidence="2" id="KW-1003">Cell membrane</keyword>
<dbReference type="GO" id="GO:0017146">
    <property type="term" value="C:NMDA selective glutamate receptor complex"/>
    <property type="evidence" value="ECO:0007669"/>
    <property type="project" value="UniProtKB-ARBA"/>
</dbReference>
<feature type="compositionally biased region" description="Basic residues" evidence="21">
    <location>
        <begin position="1369"/>
        <end position="1392"/>
    </location>
</feature>
<keyword evidence="15" id="KW-1071">Ligand-gated ion channel</keyword>
<dbReference type="GO" id="GO:0045211">
    <property type="term" value="C:postsynaptic membrane"/>
    <property type="evidence" value="ECO:0007669"/>
    <property type="project" value="UniProtKB-SubCell"/>
</dbReference>
<dbReference type="InterPro" id="IPR015683">
    <property type="entry name" value="Ionotropic_Glu_rcpt"/>
</dbReference>
<feature type="domain" description="Ionotropic glutamate receptor L-glutamate and glycine-binding" evidence="25">
    <location>
        <begin position="472"/>
        <end position="530"/>
    </location>
</feature>
<dbReference type="FunFam" id="3.40.190.10:FF:000397">
    <property type="entry name" value="Glutamate receptor ionotropic, NMDA 2D"/>
    <property type="match status" value="1"/>
</dbReference>
<feature type="transmembrane region" description="Helical" evidence="22">
    <location>
        <begin position="817"/>
        <end position="840"/>
    </location>
</feature>
<evidence type="ECO:0000256" key="15">
    <source>
        <dbReference type="ARBA" id="ARBA00023286"/>
    </source>
</evidence>
<feature type="compositionally biased region" description="Pro residues" evidence="21">
    <location>
        <begin position="1108"/>
        <end position="1124"/>
    </location>
</feature>
<keyword evidence="6" id="KW-0460">Magnesium</keyword>
<evidence type="ECO:0008006" key="28">
    <source>
        <dbReference type="Google" id="ProtNLM"/>
    </source>
</evidence>
<keyword evidence="7 22" id="KW-1133">Transmembrane helix</keyword>
<evidence type="ECO:0000256" key="22">
    <source>
        <dbReference type="SAM" id="Phobius"/>
    </source>
</evidence>
<feature type="compositionally biased region" description="Basic and acidic residues" evidence="21">
    <location>
        <begin position="1603"/>
        <end position="1615"/>
    </location>
</feature>
<accession>A0ABD0X1T4</accession>